<evidence type="ECO:0000256" key="6">
    <source>
        <dbReference type="ARBA" id="ARBA00024484"/>
    </source>
</evidence>
<evidence type="ECO:0000313" key="11">
    <source>
        <dbReference type="Proteomes" id="UP001214576"/>
    </source>
</evidence>
<accession>A0AAD4U7T2</accession>
<reference evidence="10" key="1">
    <citation type="submission" date="2022-03" db="EMBL/GenBank/DDBJ databases">
        <title>Genomic analyses of argali, domestic sheep and their hybrids provide insights into chromosomal evolution, heterosis and genetic basis of agronomic traits.</title>
        <authorList>
            <person name="Li M."/>
        </authorList>
    </citation>
    <scope>NUCLEOTIDE SEQUENCE</scope>
    <source>
        <strain evidence="10">CAU-MHL-2022a</strain>
        <tissue evidence="10">Skin</tissue>
    </source>
</reference>
<keyword evidence="2" id="KW-0436">Ligase</keyword>
<dbReference type="Gene3D" id="3.40.50.12780">
    <property type="entry name" value="N-terminal domain of ligase-like"/>
    <property type="match status" value="1"/>
</dbReference>
<evidence type="ECO:0000256" key="1">
    <source>
        <dbReference type="ARBA" id="ARBA00022490"/>
    </source>
</evidence>
<evidence type="ECO:0000256" key="2">
    <source>
        <dbReference type="ARBA" id="ARBA00022598"/>
    </source>
</evidence>
<keyword evidence="5" id="KW-0067">ATP-binding</keyword>
<dbReference type="PANTHER" id="PTHR43272:SF101">
    <property type="entry name" value="ACYL-COA SYNTHETASE BUBBLEGUM FAMILY MEMBER 2-RELATED"/>
    <property type="match status" value="1"/>
</dbReference>
<protein>
    <recommendedName>
        <fullName evidence="7">long-chain-fatty-acid--CoA ligase</fullName>
        <ecNumber evidence="7">6.2.1.3</ecNumber>
    </recommendedName>
</protein>
<organism evidence="10 11">
    <name type="scientific">Ovis ammon polii</name>
    <dbReference type="NCBI Taxonomy" id="230172"/>
    <lineage>
        <taxon>Eukaryota</taxon>
        <taxon>Metazoa</taxon>
        <taxon>Chordata</taxon>
        <taxon>Craniata</taxon>
        <taxon>Vertebrata</taxon>
        <taxon>Euteleostomi</taxon>
        <taxon>Mammalia</taxon>
        <taxon>Eutheria</taxon>
        <taxon>Laurasiatheria</taxon>
        <taxon>Artiodactyla</taxon>
        <taxon>Ruminantia</taxon>
        <taxon>Pecora</taxon>
        <taxon>Bovidae</taxon>
        <taxon>Caprinae</taxon>
        <taxon>Ovis</taxon>
    </lineage>
</organism>
<dbReference type="EMBL" id="JAKZEL010000008">
    <property type="protein sequence ID" value="KAI4541562.1"/>
    <property type="molecule type" value="Genomic_DNA"/>
</dbReference>
<keyword evidence="11" id="KW-1185">Reference proteome</keyword>
<dbReference type="GO" id="GO:0004467">
    <property type="term" value="F:long-chain fatty acid-CoA ligase activity"/>
    <property type="evidence" value="ECO:0007669"/>
    <property type="project" value="UniProtKB-EC"/>
</dbReference>
<dbReference type="PANTHER" id="PTHR43272">
    <property type="entry name" value="LONG-CHAIN-FATTY-ACID--COA LIGASE"/>
    <property type="match status" value="1"/>
</dbReference>
<dbReference type="SUPFAM" id="SSF56801">
    <property type="entry name" value="Acetyl-CoA synthetase-like"/>
    <property type="match status" value="1"/>
</dbReference>
<sequence>MYKVVSERQGPSSSVRILARLGQDSSLLSLTAFRLWPLPGTEPMAQPGQKAERMCPTPPPAGAQESHGGVDCEGMKSTVKNGLCRPRRPETQMTQEEKAEDLKVEMSQEQVNRFGSYPALASKKNGKWEVLNYNQYYEACRKTARAMLKLGLEPFHSVGILGFNSTEWVLAALGAIFAGGFCVGIYATNFADACEYVITHAKVNILLVENNAQLQKILSVTTAPTPPPPAR</sequence>
<dbReference type="GO" id="GO:0016020">
    <property type="term" value="C:membrane"/>
    <property type="evidence" value="ECO:0007669"/>
    <property type="project" value="TreeGrafter"/>
</dbReference>
<comment type="catalytic activity">
    <reaction evidence="6">
        <text>a long-chain fatty acid + ATP + CoA = a long-chain fatty acyl-CoA + AMP + diphosphate</text>
        <dbReference type="Rhea" id="RHEA:15421"/>
        <dbReference type="ChEBI" id="CHEBI:30616"/>
        <dbReference type="ChEBI" id="CHEBI:33019"/>
        <dbReference type="ChEBI" id="CHEBI:57287"/>
        <dbReference type="ChEBI" id="CHEBI:57560"/>
        <dbReference type="ChEBI" id="CHEBI:83139"/>
        <dbReference type="ChEBI" id="CHEBI:456215"/>
        <dbReference type="EC" id="6.2.1.3"/>
    </reaction>
    <physiologicalReaction direction="left-to-right" evidence="6">
        <dbReference type="Rhea" id="RHEA:15422"/>
    </physiologicalReaction>
</comment>
<evidence type="ECO:0000259" key="9">
    <source>
        <dbReference type="Pfam" id="PF00501"/>
    </source>
</evidence>
<keyword evidence="1" id="KW-0963">Cytoplasm</keyword>
<evidence type="ECO:0000256" key="5">
    <source>
        <dbReference type="ARBA" id="ARBA00022840"/>
    </source>
</evidence>
<gene>
    <name evidence="10" type="ORF">MG293_008704</name>
</gene>
<name>A0AAD4U7T2_OVIAM</name>
<dbReference type="Proteomes" id="UP001214576">
    <property type="component" value="Unassembled WGS sequence"/>
</dbReference>
<dbReference type="GO" id="GO:0005524">
    <property type="term" value="F:ATP binding"/>
    <property type="evidence" value="ECO:0007669"/>
    <property type="project" value="UniProtKB-KW"/>
</dbReference>
<feature type="domain" description="AMP-dependent synthetase/ligase" evidence="9">
    <location>
        <begin position="108"/>
        <end position="221"/>
    </location>
</feature>
<evidence type="ECO:0000256" key="3">
    <source>
        <dbReference type="ARBA" id="ARBA00022741"/>
    </source>
</evidence>
<proteinExistence type="predicted"/>
<feature type="region of interest" description="Disordered" evidence="8">
    <location>
        <begin position="44"/>
        <end position="71"/>
    </location>
</feature>
<evidence type="ECO:0000256" key="8">
    <source>
        <dbReference type="SAM" id="MobiDB-lite"/>
    </source>
</evidence>
<comment type="caution">
    <text evidence="10">The sequence shown here is derived from an EMBL/GenBank/DDBJ whole genome shotgun (WGS) entry which is preliminary data.</text>
</comment>
<dbReference type="InterPro" id="IPR042099">
    <property type="entry name" value="ANL_N_sf"/>
</dbReference>
<dbReference type="GO" id="GO:0005783">
    <property type="term" value="C:endoplasmic reticulum"/>
    <property type="evidence" value="ECO:0007669"/>
    <property type="project" value="TreeGrafter"/>
</dbReference>
<keyword evidence="3" id="KW-0547">Nucleotide-binding</keyword>
<evidence type="ECO:0000256" key="7">
    <source>
        <dbReference type="ARBA" id="ARBA00026121"/>
    </source>
</evidence>
<evidence type="ECO:0000313" key="10">
    <source>
        <dbReference type="EMBL" id="KAI4541562.1"/>
    </source>
</evidence>
<keyword evidence="4" id="KW-0443">Lipid metabolism</keyword>
<dbReference type="AlphaFoldDB" id="A0AAD4U7T2"/>
<evidence type="ECO:0000256" key="4">
    <source>
        <dbReference type="ARBA" id="ARBA00022832"/>
    </source>
</evidence>
<dbReference type="InterPro" id="IPR000873">
    <property type="entry name" value="AMP-dep_synth/lig_dom"/>
</dbReference>
<keyword evidence="4" id="KW-0276">Fatty acid metabolism</keyword>
<dbReference type="EC" id="6.2.1.3" evidence="7"/>
<dbReference type="Pfam" id="PF00501">
    <property type="entry name" value="AMP-binding"/>
    <property type="match status" value="1"/>
</dbReference>